<gene>
    <name evidence="1" type="ORF">TGEB3V08_LOCUS1801</name>
</gene>
<name>A0A7R9JRY3_TIMGE</name>
<organism evidence="1">
    <name type="scientific">Timema genevievae</name>
    <name type="common">Walking stick</name>
    <dbReference type="NCBI Taxonomy" id="629358"/>
    <lineage>
        <taxon>Eukaryota</taxon>
        <taxon>Metazoa</taxon>
        <taxon>Ecdysozoa</taxon>
        <taxon>Arthropoda</taxon>
        <taxon>Hexapoda</taxon>
        <taxon>Insecta</taxon>
        <taxon>Pterygota</taxon>
        <taxon>Neoptera</taxon>
        <taxon>Polyneoptera</taxon>
        <taxon>Phasmatodea</taxon>
        <taxon>Timematodea</taxon>
        <taxon>Timematoidea</taxon>
        <taxon>Timematidae</taxon>
        <taxon>Timema</taxon>
    </lineage>
</organism>
<dbReference type="EMBL" id="OE839539">
    <property type="protein sequence ID" value="CAD7587629.1"/>
    <property type="molecule type" value="Genomic_DNA"/>
</dbReference>
<proteinExistence type="predicted"/>
<reference evidence="1" key="1">
    <citation type="submission" date="2020-11" db="EMBL/GenBank/DDBJ databases">
        <authorList>
            <person name="Tran Van P."/>
        </authorList>
    </citation>
    <scope>NUCLEOTIDE SEQUENCE</scope>
</reference>
<dbReference type="AlphaFoldDB" id="A0A7R9JRY3"/>
<accession>A0A7R9JRY3</accession>
<evidence type="ECO:0000313" key="1">
    <source>
        <dbReference type="EMBL" id="CAD7587629.1"/>
    </source>
</evidence>
<protein>
    <submittedName>
        <fullName evidence="1">Uncharacterized protein</fullName>
    </submittedName>
</protein>
<sequence length="283" mass="31887">MTSALANYATEAVTEIDHEMYTTIRSYYPFGISADLQQWLIKEEERLLFLTVSPPYVGRQEIARCYFSNFRYPGELLPSPPQSPWVQTDAGHTFVGCRQFNLFFPLLAPGKNYLLVVTNDKEPPSVHSTEIRTSISPSSAVELNTTSALANYATEAGLQQLDISGLVGQTIRLPCNVDMEKCGNLHSIKWYRGSSRIFVFSEMAKIARSEGDYVESFNYGTRKVPVVMIMISEAVCMGNTSLYGVLRCIMHFLAKHSHHRTLPNPANHHTTFSPSYIQKLFVQ</sequence>